<feature type="compositionally biased region" description="Gly residues" evidence="3">
    <location>
        <begin position="33"/>
        <end position="57"/>
    </location>
</feature>
<dbReference type="GO" id="GO:0042301">
    <property type="term" value="F:phosphate ion binding"/>
    <property type="evidence" value="ECO:0007669"/>
    <property type="project" value="InterPro"/>
</dbReference>
<accession>A0A1H2T2A5</accession>
<evidence type="ECO:0000313" key="5">
    <source>
        <dbReference type="EMBL" id="SDW37419.1"/>
    </source>
</evidence>
<dbReference type="SUPFAM" id="SSF53850">
    <property type="entry name" value="Periplasmic binding protein-like II"/>
    <property type="match status" value="1"/>
</dbReference>
<dbReference type="STRING" id="28442.SAMN05443574_1033"/>
<dbReference type="CDD" id="cd13654">
    <property type="entry name" value="PBP2_phosphate_like_2"/>
    <property type="match status" value="1"/>
</dbReference>
<dbReference type="RefSeq" id="WP_004514873.1">
    <property type="nucleotide sequence ID" value="NZ_FNOF01000003.1"/>
</dbReference>
<dbReference type="PANTHER" id="PTHR30570">
    <property type="entry name" value="PERIPLASMIC PHOSPHATE BINDING COMPONENT OF PHOSPHATE ABC TRANSPORTER"/>
    <property type="match status" value="1"/>
</dbReference>
<organism evidence="5 6">
    <name type="scientific">Haloarcula vallismortis</name>
    <name type="common">Halobacterium vallismortis</name>
    <dbReference type="NCBI Taxonomy" id="28442"/>
    <lineage>
        <taxon>Archaea</taxon>
        <taxon>Methanobacteriati</taxon>
        <taxon>Methanobacteriota</taxon>
        <taxon>Stenosarchaea group</taxon>
        <taxon>Halobacteria</taxon>
        <taxon>Halobacteriales</taxon>
        <taxon>Haloarculaceae</taxon>
        <taxon>Haloarcula</taxon>
    </lineage>
</organism>
<evidence type="ECO:0000256" key="3">
    <source>
        <dbReference type="SAM" id="MobiDB-lite"/>
    </source>
</evidence>
<evidence type="ECO:0000256" key="2">
    <source>
        <dbReference type="ARBA" id="ARBA00022729"/>
    </source>
</evidence>
<dbReference type="PANTHER" id="PTHR30570:SF1">
    <property type="entry name" value="PHOSPHATE-BINDING PROTEIN PSTS"/>
    <property type="match status" value="1"/>
</dbReference>
<dbReference type="InterPro" id="IPR024370">
    <property type="entry name" value="PBP_domain"/>
</dbReference>
<feature type="compositionally biased region" description="Polar residues" evidence="3">
    <location>
        <begin position="69"/>
        <end position="78"/>
    </location>
</feature>
<evidence type="ECO:0000256" key="1">
    <source>
        <dbReference type="ARBA" id="ARBA00022448"/>
    </source>
</evidence>
<feature type="domain" description="PBP" evidence="4">
    <location>
        <begin position="68"/>
        <end position="323"/>
    </location>
</feature>
<dbReference type="Gene3D" id="3.40.190.10">
    <property type="entry name" value="Periplasmic binding protein-like II"/>
    <property type="match status" value="2"/>
</dbReference>
<dbReference type="InterPro" id="IPR011862">
    <property type="entry name" value="Phos-bd"/>
</dbReference>
<keyword evidence="2" id="KW-0732">Signal</keyword>
<evidence type="ECO:0000259" key="4">
    <source>
        <dbReference type="Pfam" id="PF12849"/>
    </source>
</evidence>
<dbReference type="InterPro" id="IPR050811">
    <property type="entry name" value="Phosphate_ABC_transporter"/>
</dbReference>
<dbReference type="Proteomes" id="UP000182573">
    <property type="component" value="Unassembled WGS sequence"/>
</dbReference>
<name>A0A1H2T2A5_HALVA</name>
<dbReference type="Pfam" id="PF12849">
    <property type="entry name" value="PBP_like_2"/>
    <property type="match status" value="1"/>
</dbReference>
<proteinExistence type="predicted"/>
<gene>
    <name evidence="5" type="ORF">SAMN05443574_1033</name>
</gene>
<dbReference type="AlphaFoldDB" id="A0A1H2T2A5"/>
<dbReference type="NCBIfam" id="TIGR02136">
    <property type="entry name" value="ptsS_2"/>
    <property type="match status" value="1"/>
</dbReference>
<sequence>MAHDSNGLSDRVSRRKFIATTGATGIAAIAGCSEGGSSGGSDGESGDGSSGDGGSTDGGSTEEESTETATEQSLSGEINITGSSTVFPLATAVAEEFQKMHSGVDISVQSTGSGGGFENFFCPGESDINNASRPIKDSETQNCNSNNVNPHEIKVATDALTVIINNENDWATEMTVDELAQIWGPEAGSGQTWADINSDWPDEEIERFGAAETSGTFDYFTEVINGEEGAHTQDYEPTEQDRTIVQGVTGSQYAIGYLGFAYYSQNPDQVTAVAVDNGNGPVKPTLETAKSGEYAPLSRPLFTYPAMSALSEQHIAEFCRYFVEQSANTELVANQVGYVPNSQEEMQTELDELNSAIEEANS</sequence>
<dbReference type="FunFam" id="3.40.190.10:FF:000055">
    <property type="entry name" value="Phosphate ABC transporter, phosphate-binding protein"/>
    <property type="match status" value="1"/>
</dbReference>
<reference evidence="5 6" key="1">
    <citation type="submission" date="2016-10" db="EMBL/GenBank/DDBJ databases">
        <authorList>
            <person name="de Groot N.N."/>
        </authorList>
    </citation>
    <scope>NUCLEOTIDE SEQUENCE [LARGE SCALE GENOMIC DNA]</scope>
    <source>
        <strain evidence="5 6">DSM 3756</strain>
    </source>
</reference>
<evidence type="ECO:0000313" key="6">
    <source>
        <dbReference type="Proteomes" id="UP000182573"/>
    </source>
</evidence>
<feature type="region of interest" description="Disordered" evidence="3">
    <location>
        <begin position="29"/>
        <end position="78"/>
    </location>
</feature>
<keyword evidence="1" id="KW-0813">Transport</keyword>
<dbReference type="EMBL" id="FNOF01000003">
    <property type="protein sequence ID" value="SDW37419.1"/>
    <property type="molecule type" value="Genomic_DNA"/>
</dbReference>
<protein>
    <submittedName>
        <fullName evidence="5">Phosphate ABC transporter substrate-binding protein, PhoT family</fullName>
    </submittedName>
</protein>